<feature type="binding site" evidence="8">
    <location>
        <position position="103"/>
    </location>
    <ligand>
        <name>ATP</name>
        <dbReference type="ChEBI" id="CHEBI:30616"/>
    </ligand>
</feature>
<comment type="cofactor">
    <cofactor evidence="8">
        <name>a divalent metal cation</name>
        <dbReference type="ChEBI" id="CHEBI:60240"/>
    </cofactor>
</comment>
<dbReference type="InterPro" id="IPR024902">
    <property type="entry name" value="FAD_synth_RibL"/>
</dbReference>
<dbReference type="Proteomes" id="UP000051862">
    <property type="component" value="Unassembled WGS sequence"/>
</dbReference>
<evidence type="ECO:0000256" key="5">
    <source>
        <dbReference type="ARBA" id="ARBA00022741"/>
    </source>
</evidence>
<evidence type="ECO:0000256" key="3">
    <source>
        <dbReference type="ARBA" id="ARBA00022679"/>
    </source>
</evidence>
<dbReference type="GeneID" id="33334613"/>
<evidence type="ECO:0000313" key="12">
    <source>
        <dbReference type="EMBL" id="SEV81713.1"/>
    </source>
</evidence>
<reference evidence="12 14" key="3">
    <citation type="submission" date="2016-10" db="EMBL/GenBank/DDBJ databases">
        <authorList>
            <person name="de Groot N.N."/>
        </authorList>
    </citation>
    <scope>NUCLEOTIDE SEQUENCE [LARGE SCALE GENOMIC DNA]</scope>
    <source>
        <strain evidence="12 14">OGL-20</strain>
    </source>
</reference>
<dbReference type="GO" id="GO:0006747">
    <property type="term" value="P:FAD biosynthetic process"/>
    <property type="evidence" value="ECO:0007669"/>
    <property type="project" value="UniProtKB-UniRule"/>
</dbReference>
<dbReference type="HAMAP" id="MF_02115">
    <property type="entry name" value="FAD_synth_arch"/>
    <property type="match status" value="1"/>
</dbReference>
<sequence length="151" mass="17303">MGEKESGRKIRVLVGGVFDILHVGHIHFLSQAKALGDELIVIVAHDETVRRQKRREPVNSAEDRAELLRALKMVDEVYIGSPGSIDYELVKRINPDIVAIGPDQRFSCERLKDELREHGIDAEVIRIPYLYKRDRAKTSKIIQRIIETFCD</sequence>
<feature type="domain" description="Cytidyltransferase-like" evidence="9">
    <location>
        <begin position="13"/>
        <end position="144"/>
    </location>
</feature>
<dbReference type="Proteomes" id="UP000250136">
    <property type="component" value="Chromosome"/>
</dbReference>
<dbReference type="PANTHER" id="PTHR43793">
    <property type="entry name" value="FAD SYNTHASE"/>
    <property type="match status" value="1"/>
</dbReference>
<comment type="caution">
    <text evidence="8">Lacks conserved residue(s) required for the propagation of feature annotation.</text>
</comment>
<evidence type="ECO:0000259" key="9">
    <source>
        <dbReference type="Pfam" id="PF01467"/>
    </source>
</evidence>
<dbReference type="GO" id="GO:0046444">
    <property type="term" value="P:FMN metabolic process"/>
    <property type="evidence" value="ECO:0007669"/>
    <property type="project" value="UniProtKB-UniRule"/>
</dbReference>
<evidence type="ECO:0000256" key="1">
    <source>
        <dbReference type="ARBA" id="ARBA00022630"/>
    </source>
</evidence>
<proteinExistence type="inferred from homology"/>
<dbReference type="GO" id="GO:0005524">
    <property type="term" value="F:ATP binding"/>
    <property type="evidence" value="ECO:0007669"/>
    <property type="project" value="UniProtKB-UniRule"/>
</dbReference>
<evidence type="ECO:0000256" key="7">
    <source>
        <dbReference type="ARBA" id="ARBA00022840"/>
    </source>
</evidence>
<comment type="subunit">
    <text evidence="8">Homodimer.</text>
</comment>
<organism evidence="11 13">
    <name type="scientific">Thermococcus thioreducens</name>
    <dbReference type="NCBI Taxonomy" id="277988"/>
    <lineage>
        <taxon>Archaea</taxon>
        <taxon>Methanobacteriati</taxon>
        <taxon>Methanobacteriota</taxon>
        <taxon>Thermococci</taxon>
        <taxon>Thermococcales</taxon>
        <taxon>Thermococcaceae</taxon>
        <taxon>Thermococcus</taxon>
    </lineage>
</organism>
<evidence type="ECO:0000256" key="4">
    <source>
        <dbReference type="ARBA" id="ARBA00022695"/>
    </source>
</evidence>
<evidence type="ECO:0000256" key="6">
    <source>
        <dbReference type="ARBA" id="ARBA00022827"/>
    </source>
</evidence>
<evidence type="ECO:0000313" key="10">
    <source>
        <dbReference type="EMBL" id="ASJ13062.1"/>
    </source>
</evidence>
<keyword evidence="7 8" id="KW-0067">ATP-binding</keyword>
<evidence type="ECO:0000313" key="15">
    <source>
        <dbReference type="Proteomes" id="UP000250136"/>
    </source>
</evidence>
<dbReference type="InterPro" id="IPR050385">
    <property type="entry name" value="Archaeal_FAD_synthase"/>
</dbReference>
<dbReference type="EMBL" id="FOIW01000001">
    <property type="protein sequence ID" value="SEV81713.1"/>
    <property type="molecule type" value="Genomic_DNA"/>
</dbReference>
<keyword evidence="3 8" id="KW-0808">Transferase</keyword>
<evidence type="ECO:0000256" key="2">
    <source>
        <dbReference type="ARBA" id="ARBA00022643"/>
    </source>
</evidence>
<dbReference type="EMBL" id="LIXN01000004">
    <property type="protein sequence ID" value="KQH82892.1"/>
    <property type="molecule type" value="Genomic_DNA"/>
</dbReference>
<dbReference type="NCBIfam" id="TIGR00125">
    <property type="entry name" value="cyt_tran_rel"/>
    <property type="match status" value="1"/>
</dbReference>
<dbReference type="PATRIC" id="fig|277988.4.peg.646"/>
<feature type="binding site" evidence="8">
    <location>
        <begin position="22"/>
        <end position="25"/>
    </location>
    <ligand>
        <name>ATP</name>
        <dbReference type="ChEBI" id="CHEBI:30616"/>
    </ligand>
</feature>
<dbReference type="KEGG" id="ttd:A3L14_09265"/>
<dbReference type="RefSeq" id="WP_055428865.1">
    <property type="nucleotide sequence ID" value="NZ_CP015105.1"/>
</dbReference>
<keyword evidence="5 8" id="KW-0547">Nucleotide-binding</keyword>
<dbReference type="InterPro" id="IPR004821">
    <property type="entry name" value="Cyt_trans-like"/>
</dbReference>
<name>A0A0Q2XNR1_9EURY</name>
<comment type="similarity">
    <text evidence="8">Belongs to the archaeal FAD synthase family.</text>
</comment>
<dbReference type="PANTHER" id="PTHR43793:SF1">
    <property type="entry name" value="FAD SYNTHASE"/>
    <property type="match status" value="1"/>
</dbReference>
<dbReference type="STRING" id="277988.SAMN05216170_0085"/>
<evidence type="ECO:0000313" key="11">
    <source>
        <dbReference type="EMBL" id="KQH82892.1"/>
    </source>
</evidence>
<accession>A0A0Q2XNR1</accession>
<keyword evidence="6 8" id="KW-0274">FAD</keyword>
<reference evidence="10 15" key="2">
    <citation type="submission" date="2016-04" db="EMBL/GenBank/DDBJ databases">
        <title>Complete genome sequence of Thermococcus thioreducens type strain OGL-20P.</title>
        <authorList>
            <person name="Oger P.M."/>
        </authorList>
    </citation>
    <scope>NUCLEOTIDE SEQUENCE [LARGE SCALE GENOMIC DNA]</scope>
    <source>
        <strain evidence="10 15">OGL-20P</strain>
    </source>
</reference>
<keyword evidence="2 8" id="KW-0288">FMN</keyword>
<keyword evidence="15" id="KW-1185">Reference proteome</keyword>
<dbReference type="AlphaFoldDB" id="A0A0Q2XNR1"/>
<dbReference type="GO" id="GO:0003919">
    <property type="term" value="F:FMN adenylyltransferase activity"/>
    <property type="evidence" value="ECO:0007669"/>
    <property type="project" value="UniProtKB-UniRule"/>
</dbReference>
<evidence type="ECO:0000256" key="8">
    <source>
        <dbReference type="HAMAP-Rule" id="MF_02115"/>
    </source>
</evidence>
<evidence type="ECO:0000313" key="13">
    <source>
        <dbReference type="Proteomes" id="UP000051862"/>
    </source>
</evidence>
<comment type="catalytic activity">
    <reaction evidence="8">
        <text>FMN + ATP + H(+) = FAD + diphosphate</text>
        <dbReference type="Rhea" id="RHEA:17237"/>
        <dbReference type="ChEBI" id="CHEBI:15378"/>
        <dbReference type="ChEBI" id="CHEBI:30616"/>
        <dbReference type="ChEBI" id="CHEBI:33019"/>
        <dbReference type="ChEBI" id="CHEBI:57692"/>
        <dbReference type="ChEBI" id="CHEBI:58210"/>
        <dbReference type="EC" id="2.7.7.2"/>
    </reaction>
</comment>
<dbReference type="UniPathway" id="UPA00277">
    <property type="reaction ID" value="UER00407"/>
</dbReference>
<reference evidence="11 13" key="1">
    <citation type="submission" date="2015-08" db="EMBL/GenBank/DDBJ databases">
        <title>Thermococcus thioreducens DSM 14981 genome sequencing.</title>
        <authorList>
            <person name="Hong S.-J."/>
            <person name="Kim M.-C."/>
            <person name="Shin J.-H."/>
        </authorList>
    </citation>
    <scope>NUCLEOTIDE SEQUENCE [LARGE SCALE GENOMIC DNA]</scope>
    <source>
        <strain evidence="11 13">DSM 14981</strain>
    </source>
</reference>
<dbReference type="SUPFAM" id="SSF52374">
    <property type="entry name" value="Nucleotidylyl transferase"/>
    <property type="match status" value="1"/>
</dbReference>
<dbReference type="EC" id="2.7.7.2" evidence="8"/>
<gene>
    <name evidence="8" type="primary">ribL</name>
    <name evidence="10" type="ORF">A3L14_09265</name>
    <name evidence="11" type="ORF">AMR53_03035</name>
    <name evidence="12" type="ORF">SAMN05216170_0085</name>
</gene>
<evidence type="ECO:0000313" key="14">
    <source>
        <dbReference type="Proteomes" id="UP000182125"/>
    </source>
</evidence>
<dbReference type="EMBL" id="CP015105">
    <property type="protein sequence ID" value="ASJ13062.1"/>
    <property type="molecule type" value="Genomic_DNA"/>
</dbReference>
<feature type="binding site" evidence="8">
    <location>
        <begin position="17"/>
        <end position="18"/>
    </location>
    <ligand>
        <name>ATP</name>
        <dbReference type="ChEBI" id="CHEBI:30616"/>
    </ligand>
</feature>
<dbReference type="Proteomes" id="UP000182125">
    <property type="component" value="Unassembled WGS sequence"/>
</dbReference>
<dbReference type="Gene3D" id="3.40.50.620">
    <property type="entry name" value="HUPs"/>
    <property type="match status" value="1"/>
</dbReference>
<dbReference type="OrthoDB" id="1912at2157"/>
<comment type="function">
    <text evidence="8">Catalyzes the transfer of the AMP portion of ATP to flavin mononucleotide (FMN) to produce flavin adenine dinucleotide (FAD) coenzyme.</text>
</comment>
<dbReference type="Pfam" id="PF01467">
    <property type="entry name" value="CTP_transf_like"/>
    <property type="match status" value="1"/>
</dbReference>
<comment type="pathway">
    <text evidence="8">Cofactor biosynthesis; FAD biosynthesis; FAD from FMN: step 1/1.</text>
</comment>
<dbReference type="InterPro" id="IPR014729">
    <property type="entry name" value="Rossmann-like_a/b/a_fold"/>
</dbReference>
<protein>
    <recommendedName>
        <fullName evidence="8">FAD synthase</fullName>
        <ecNumber evidence="8">2.7.7.2</ecNumber>
    </recommendedName>
    <alternativeName>
        <fullName evidence="8">FMN adenylyltransferase</fullName>
    </alternativeName>
    <alternativeName>
        <fullName evidence="8">Flavin adenine dinucleotide synthase</fullName>
    </alternativeName>
</protein>
<keyword evidence="4 8" id="KW-0548">Nucleotidyltransferase</keyword>
<keyword evidence="1 8" id="KW-0285">Flavoprotein</keyword>